<organism evidence="1 2">
    <name type="scientific">Dryococelus australis</name>
    <dbReference type="NCBI Taxonomy" id="614101"/>
    <lineage>
        <taxon>Eukaryota</taxon>
        <taxon>Metazoa</taxon>
        <taxon>Ecdysozoa</taxon>
        <taxon>Arthropoda</taxon>
        <taxon>Hexapoda</taxon>
        <taxon>Insecta</taxon>
        <taxon>Pterygota</taxon>
        <taxon>Neoptera</taxon>
        <taxon>Polyneoptera</taxon>
        <taxon>Phasmatodea</taxon>
        <taxon>Verophasmatodea</taxon>
        <taxon>Anareolatae</taxon>
        <taxon>Phasmatidae</taxon>
        <taxon>Eurycanthinae</taxon>
        <taxon>Dryococelus</taxon>
    </lineage>
</organism>
<sequence>MPLVRGFSRGSPVSPRPCIPVLLHSHLISPSSALKTSLLRAAKISARSPAVPEPCNSSQPLSKSGVLEWSETDPVDDEGFLVSSKHRPLYRLQCSSEYINSLMTDGFCFSELACSPPTKASRVQFPAGSPDFRMWESCRTMPLVKLPFPPPPPFRRHSIPTSIILIGSQYLAVKSRPNLFSHSRAMTNLRRGSEHFARVYRQQQLCHHLAAYVVPETKGRVFHASRRALQSPPTDRCFRSSHSVFTEVFVLRWLALAFLLSRQVRARARERINRGIIENEFREVNGEKKKIGLTLGTIPGALVDGSRGFWSLFPPSPCTRFFDPVLRPGEKRAVDVCGIISDLCNADRSRRSKNHSRSHISRATLGLSARSVSVTIARQFLDVAPWFTDESQIVTIKCYQTFIGAVKRRKFSSRIWQPKKHNKLILALRGATVSERLFCSPPTKTIRVQSLAGSLRIFACGNRAGRYRWSVGFLGDLPFPPPFHSGAAPYSPQSPSSALKTSMLRAVQISSPLTLRVRLLASHLGKPGFDSPRVFACGNRAGRCRWSTGFSGLFHFPRPFIPVLKTSIRRTHWGSVFLNSHHAGMPGMAGCTKVSSFHLQMSPFFISLQFPERHASSRGRRYPLRSRRTDRELFITPLHPEMMHCAPRWRSPRYDPPCCEGKRRGLLLANSRSIPAVLELQPFPHHPPFLSHLAHPPWASAGLALPY</sequence>
<accession>A0ABQ9IAE4</accession>
<comment type="caution">
    <text evidence="1">The sequence shown here is derived from an EMBL/GenBank/DDBJ whole genome shotgun (WGS) entry which is preliminary data.</text>
</comment>
<gene>
    <name evidence="1" type="ORF">PR048_006243</name>
</gene>
<evidence type="ECO:0000313" key="2">
    <source>
        <dbReference type="Proteomes" id="UP001159363"/>
    </source>
</evidence>
<protein>
    <submittedName>
        <fullName evidence="1">Uncharacterized protein</fullName>
    </submittedName>
</protein>
<name>A0ABQ9IAE4_9NEOP</name>
<proteinExistence type="predicted"/>
<reference evidence="1 2" key="1">
    <citation type="submission" date="2023-02" db="EMBL/GenBank/DDBJ databases">
        <title>LHISI_Scaffold_Assembly.</title>
        <authorList>
            <person name="Stuart O.P."/>
            <person name="Cleave R."/>
            <person name="Magrath M.J.L."/>
            <person name="Mikheyev A.S."/>
        </authorList>
    </citation>
    <scope>NUCLEOTIDE SEQUENCE [LARGE SCALE GENOMIC DNA]</scope>
    <source>
        <strain evidence="1">Daus_M_001</strain>
        <tissue evidence="1">Leg muscle</tissue>
    </source>
</reference>
<dbReference type="EMBL" id="JARBHB010000002">
    <property type="protein sequence ID" value="KAJ8893643.1"/>
    <property type="molecule type" value="Genomic_DNA"/>
</dbReference>
<keyword evidence="2" id="KW-1185">Reference proteome</keyword>
<dbReference type="Proteomes" id="UP001159363">
    <property type="component" value="Chromosome 2"/>
</dbReference>
<evidence type="ECO:0000313" key="1">
    <source>
        <dbReference type="EMBL" id="KAJ8893643.1"/>
    </source>
</evidence>